<name>A0AAW0NDD8_9GOBI</name>
<evidence type="ECO:0000313" key="1">
    <source>
        <dbReference type="EMBL" id="KAK7898261.1"/>
    </source>
</evidence>
<dbReference type="Proteomes" id="UP001460270">
    <property type="component" value="Unassembled WGS sequence"/>
</dbReference>
<protein>
    <submittedName>
        <fullName evidence="1">Uncharacterized protein</fullName>
    </submittedName>
</protein>
<sequence>MPLRHRRVLSDWWTQLRRSKVQQSPTLVSTPDEVKASAAEFKMSQNDKDVVPVPGTLSVGQLQSHHKMEPKTLGAIQLVIAALILCLSASVLNVHEVHFTGDIALFLFVVFQVRPHPPAAGTGLTGLQTVPQKQELHLC</sequence>
<proteinExistence type="predicted"/>
<reference evidence="2" key="1">
    <citation type="submission" date="2024-04" db="EMBL/GenBank/DDBJ databases">
        <title>Salinicola lusitanus LLJ914,a marine bacterium isolated from the Okinawa Trough.</title>
        <authorList>
            <person name="Li J."/>
        </authorList>
    </citation>
    <scope>NUCLEOTIDE SEQUENCE [LARGE SCALE GENOMIC DNA]</scope>
</reference>
<accession>A0AAW0NDD8</accession>
<evidence type="ECO:0000313" key="2">
    <source>
        <dbReference type="Proteomes" id="UP001460270"/>
    </source>
</evidence>
<comment type="caution">
    <text evidence="1">The sequence shown here is derived from an EMBL/GenBank/DDBJ whole genome shotgun (WGS) entry which is preliminary data.</text>
</comment>
<gene>
    <name evidence="1" type="ORF">WMY93_019114</name>
</gene>
<keyword evidence="2" id="KW-1185">Reference proteome</keyword>
<organism evidence="1 2">
    <name type="scientific">Mugilogobius chulae</name>
    <name type="common">yellowstripe goby</name>
    <dbReference type="NCBI Taxonomy" id="88201"/>
    <lineage>
        <taxon>Eukaryota</taxon>
        <taxon>Metazoa</taxon>
        <taxon>Chordata</taxon>
        <taxon>Craniata</taxon>
        <taxon>Vertebrata</taxon>
        <taxon>Euteleostomi</taxon>
        <taxon>Actinopterygii</taxon>
        <taxon>Neopterygii</taxon>
        <taxon>Teleostei</taxon>
        <taxon>Neoteleostei</taxon>
        <taxon>Acanthomorphata</taxon>
        <taxon>Gobiaria</taxon>
        <taxon>Gobiiformes</taxon>
        <taxon>Gobioidei</taxon>
        <taxon>Gobiidae</taxon>
        <taxon>Gobionellinae</taxon>
        <taxon>Mugilogobius</taxon>
    </lineage>
</organism>
<dbReference type="AlphaFoldDB" id="A0AAW0NDD8"/>
<dbReference type="EMBL" id="JBBPFD010000014">
    <property type="protein sequence ID" value="KAK7898261.1"/>
    <property type="molecule type" value="Genomic_DNA"/>
</dbReference>